<reference evidence="7 8" key="1">
    <citation type="submission" date="2016-04" db="EMBL/GenBank/DDBJ databases">
        <title>Chloroflexus islandicus sp. nov., a thermophilic filamentous anoxygenic phototrophic bacterium from geyser Strokkur (Iceland).</title>
        <authorList>
            <person name="Gaisin V.A."/>
            <person name="Kalashnikov A.M."/>
            <person name="Sukhacheva M.V."/>
            <person name="Grouzdev D.S."/>
            <person name="Ivanov T.M."/>
            <person name="Kuznetsov B."/>
            <person name="Gorlenko V.M."/>
        </authorList>
    </citation>
    <scope>NUCLEOTIDE SEQUENCE [LARGE SCALE GENOMIC DNA]</scope>
    <source>
        <strain evidence="8">isl-2</strain>
    </source>
</reference>
<organism evidence="7 8">
    <name type="scientific">Chloroflexus islandicus</name>
    <dbReference type="NCBI Taxonomy" id="1707952"/>
    <lineage>
        <taxon>Bacteria</taxon>
        <taxon>Bacillati</taxon>
        <taxon>Chloroflexota</taxon>
        <taxon>Chloroflexia</taxon>
        <taxon>Chloroflexales</taxon>
        <taxon>Chloroflexineae</taxon>
        <taxon>Chloroflexaceae</taxon>
        <taxon>Chloroflexus</taxon>
    </lineage>
</organism>
<dbReference type="AlphaFoldDB" id="A0A178MDK3"/>
<evidence type="ECO:0000256" key="3">
    <source>
        <dbReference type="ARBA" id="ARBA00022692"/>
    </source>
</evidence>
<protein>
    <submittedName>
        <fullName evidence="7">Sodium pump decarboxylase subunit gamma</fullName>
    </submittedName>
</protein>
<feature type="transmembrane region" description="Helical" evidence="6">
    <location>
        <begin position="6"/>
        <end position="29"/>
    </location>
</feature>
<dbReference type="NCBIfam" id="NF040909">
    <property type="entry name" value="OadG_rel_small"/>
    <property type="match status" value="1"/>
</dbReference>
<evidence type="ECO:0000256" key="4">
    <source>
        <dbReference type="ARBA" id="ARBA00022989"/>
    </source>
</evidence>
<sequence>MENLGFGLTMTVLGMSLVFTVLALIWGMLNLLTRFDQPEPSTITEVMPTPEITPAPTEQLSPDEVAAIAVAVAVHTATLRREAAPTVRSYWPGSLLFASRWVAAGRTRQNQSWQRRR</sequence>
<dbReference type="OrthoDB" id="5148111at2"/>
<dbReference type="EMBL" id="LWQS01000041">
    <property type="protein sequence ID" value="OAN46891.1"/>
    <property type="molecule type" value="Genomic_DNA"/>
</dbReference>
<evidence type="ECO:0000256" key="6">
    <source>
        <dbReference type="SAM" id="Phobius"/>
    </source>
</evidence>
<evidence type="ECO:0000313" key="8">
    <source>
        <dbReference type="Proteomes" id="UP000078287"/>
    </source>
</evidence>
<dbReference type="GO" id="GO:0005886">
    <property type="term" value="C:plasma membrane"/>
    <property type="evidence" value="ECO:0007669"/>
    <property type="project" value="UniProtKB-SubCell"/>
</dbReference>
<keyword evidence="5 6" id="KW-0472">Membrane</keyword>
<dbReference type="GO" id="GO:0036376">
    <property type="term" value="P:sodium ion export across plasma membrane"/>
    <property type="evidence" value="ECO:0007669"/>
    <property type="project" value="InterPro"/>
</dbReference>
<evidence type="ECO:0000256" key="5">
    <source>
        <dbReference type="ARBA" id="ARBA00023136"/>
    </source>
</evidence>
<comment type="subcellular location">
    <subcellularLocation>
        <location evidence="1">Cell membrane</location>
    </subcellularLocation>
</comment>
<dbReference type="InterPro" id="IPR005899">
    <property type="entry name" value="Na_pump_deCOase"/>
</dbReference>
<evidence type="ECO:0000313" key="7">
    <source>
        <dbReference type="EMBL" id="OAN46891.1"/>
    </source>
</evidence>
<evidence type="ECO:0000256" key="1">
    <source>
        <dbReference type="ARBA" id="ARBA00004236"/>
    </source>
</evidence>
<dbReference type="Proteomes" id="UP000078287">
    <property type="component" value="Unassembled WGS sequence"/>
</dbReference>
<dbReference type="GO" id="GO:0015081">
    <property type="term" value="F:sodium ion transmembrane transporter activity"/>
    <property type="evidence" value="ECO:0007669"/>
    <property type="project" value="InterPro"/>
</dbReference>
<evidence type="ECO:0000256" key="2">
    <source>
        <dbReference type="ARBA" id="ARBA00022475"/>
    </source>
</evidence>
<name>A0A178MDK3_9CHLR</name>
<dbReference type="Pfam" id="PF04277">
    <property type="entry name" value="OAD_gamma"/>
    <property type="match status" value="1"/>
</dbReference>
<accession>A0A178MDK3</accession>
<keyword evidence="8" id="KW-1185">Reference proteome</keyword>
<keyword evidence="2" id="KW-1003">Cell membrane</keyword>
<keyword evidence="4 6" id="KW-1133">Transmembrane helix</keyword>
<dbReference type="STRING" id="1707952.A6A03_11325"/>
<gene>
    <name evidence="7" type="ORF">A6A03_11325</name>
</gene>
<keyword evidence="3 6" id="KW-0812">Transmembrane</keyword>
<comment type="caution">
    <text evidence="7">The sequence shown here is derived from an EMBL/GenBank/DDBJ whole genome shotgun (WGS) entry which is preliminary data.</text>
</comment>
<proteinExistence type="predicted"/>
<dbReference type="RefSeq" id="WP_066785132.1">
    <property type="nucleotide sequence ID" value="NZ_LWQS01000041.1"/>
</dbReference>